<reference evidence="1" key="1">
    <citation type="journal article" date="2021" name="Environ. Microbiol.">
        <title>Gene family expansions and transcriptome signatures uncover fungal adaptations to wood decay.</title>
        <authorList>
            <person name="Hage H."/>
            <person name="Miyauchi S."/>
            <person name="Viragh M."/>
            <person name="Drula E."/>
            <person name="Min B."/>
            <person name="Chaduli D."/>
            <person name="Navarro D."/>
            <person name="Favel A."/>
            <person name="Norest M."/>
            <person name="Lesage-Meessen L."/>
            <person name="Balint B."/>
            <person name="Merenyi Z."/>
            <person name="de Eugenio L."/>
            <person name="Morin E."/>
            <person name="Martinez A.T."/>
            <person name="Baldrian P."/>
            <person name="Stursova M."/>
            <person name="Martinez M.J."/>
            <person name="Novotny C."/>
            <person name="Magnuson J.K."/>
            <person name="Spatafora J.W."/>
            <person name="Maurice S."/>
            <person name="Pangilinan J."/>
            <person name="Andreopoulos W."/>
            <person name="LaButti K."/>
            <person name="Hundley H."/>
            <person name="Na H."/>
            <person name="Kuo A."/>
            <person name="Barry K."/>
            <person name="Lipzen A."/>
            <person name="Henrissat B."/>
            <person name="Riley R."/>
            <person name="Ahrendt S."/>
            <person name="Nagy L.G."/>
            <person name="Grigoriev I.V."/>
            <person name="Martin F."/>
            <person name="Rosso M.N."/>
        </authorList>
    </citation>
    <scope>NUCLEOTIDE SEQUENCE</scope>
    <source>
        <strain evidence="1">CBS 384.51</strain>
    </source>
</reference>
<dbReference type="Proteomes" id="UP001055072">
    <property type="component" value="Unassembled WGS sequence"/>
</dbReference>
<sequence length="568" mass="65357">MSKSSLSSVVSSLVRASMGSSVPSNVADDDLDRHVAELILKEAKQKAEKYAKEGIRAYVPQPDSTVPKTNKRFLSSIIRSTDDHNKTILRSQALAAQEVRMERLEQEKKERRARAEEAVEAERSRRLMGGSRSSHRDRDRERNRERKRRERSWERRSDNDEDLSRRKGKEREYDKDRSDDRHRRRYGSRSPRRDGVTSRSRRLKEDKHRNRYRSRSRSNDDSVVDDRWLRHRERNANRTKSPQRDHNVSVDEDNTHHVKRKRRRRSRSPFVNVSDEDGYLRKGERLWRSRERKPEPISPLSHSDDSLAESGSDTRRRWKDASGDNTLGNSLNRDQTLHSRQSSAFTEDGNGERSRHRPITYLDTTTPELGLTLSGETPTLKSNTRDRAYEQAETGPSALFPSPLRDPSLSPGPPPPPSIPDSPPPPPISKSKSRSSRHHSRKSKPVPPPPSSAPPPLPPHLPSKMDKYFEESYDPRLDVAPLNAPSIPATGLISDAEFAGWDAMLELIRQRREDKEERKRLDRWGIGKDTDKDLKKSTVTAPEAVDIMSIEYKKRGAVREWDLGKEGF</sequence>
<dbReference type="EMBL" id="MU274900">
    <property type="protein sequence ID" value="KAI0095127.1"/>
    <property type="molecule type" value="Genomic_DNA"/>
</dbReference>
<proteinExistence type="predicted"/>
<evidence type="ECO:0000313" key="1">
    <source>
        <dbReference type="EMBL" id="KAI0095127.1"/>
    </source>
</evidence>
<evidence type="ECO:0000313" key="2">
    <source>
        <dbReference type="Proteomes" id="UP001055072"/>
    </source>
</evidence>
<protein>
    <submittedName>
        <fullName evidence="1">Uncharacterized protein</fullName>
    </submittedName>
</protein>
<accession>A0ACB8UL37</accession>
<keyword evidence="2" id="KW-1185">Reference proteome</keyword>
<name>A0ACB8UL37_9APHY</name>
<comment type="caution">
    <text evidence="1">The sequence shown here is derived from an EMBL/GenBank/DDBJ whole genome shotgun (WGS) entry which is preliminary data.</text>
</comment>
<gene>
    <name evidence="1" type="ORF">BDY19DRAFT_916394</name>
</gene>
<organism evidence="1 2">
    <name type="scientific">Irpex rosettiformis</name>
    <dbReference type="NCBI Taxonomy" id="378272"/>
    <lineage>
        <taxon>Eukaryota</taxon>
        <taxon>Fungi</taxon>
        <taxon>Dikarya</taxon>
        <taxon>Basidiomycota</taxon>
        <taxon>Agaricomycotina</taxon>
        <taxon>Agaricomycetes</taxon>
        <taxon>Polyporales</taxon>
        <taxon>Irpicaceae</taxon>
        <taxon>Irpex</taxon>
    </lineage>
</organism>